<keyword evidence="2" id="KW-1185">Reference proteome</keyword>
<organism evidence="1 2">
    <name type="scientific">Aspergillus tanneri</name>
    <dbReference type="NCBI Taxonomy" id="1220188"/>
    <lineage>
        <taxon>Eukaryota</taxon>
        <taxon>Fungi</taxon>
        <taxon>Dikarya</taxon>
        <taxon>Ascomycota</taxon>
        <taxon>Pezizomycotina</taxon>
        <taxon>Eurotiomycetes</taxon>
        <taxon>Eurotiomycetidae</taxon>
        <taxon>Eurotiales</taxon>
        <taxon>Aspergillaceae</taxon>
        <taxon>Aspergillus</taxon>
        <taxon>Aspergillus subgen. Circumdati</taxon>
    </lineage>
</organism>
<proteinExistence type="predicted"/>
<dbReference type="AlphaFoldDB" id="A0A4S3IXI6"/>
<sequence length="123" mass="13321">MTLQGVQALPAAGIPHLNGLVEGGRGELLGVRREDYRVDRTIITLQGVQALPAAGIPHLDGLVAGGRGEPLGVRREDYRVDRTIMALEGLQASTPAFFKICYTNYPVWLLILIPCYAAPRAKD</sequence>
<dbReference type="Proteomes" id="UP000308092">
    <property type="component" value="Unassembled WGS sequence"/>
</dbReference>
<name>A0A4S3IXI6_9EURO</name>
<dbReference type="EMBL" id="SOSA01001549">
    <property type="protein sequence ID" value="THC87056.1"/>
    <property type="molecule type" value="Genomic_DNA"/>
</dbReference>
<protein>
    <submittedName>
        <fullName evidence="1">Uncharacterized protein</fullName>
    </submittedName>
</protein>
<gene>
    <name evidence="1" type="ORF">EYZ11_013499</name>
</gene>
<accession>A0A4S3IXI6</accession>
<dbReference type="VEuPathDB" id="FungiDB:EYZ11_013499"/>
<comment type="caution">
    <text evidence="1">The sequence shown here is derived from an EMBL/GenBank/DDBJ whole genome shotgun (WGS) entry which is preliminary data.</text>
</comment>
<evidence type="ECO:0000313" key="1">
    <source>
        <dbReference type="EMBL" id="THC87056.1"/>
    </source>
</evidence>
<evidence type="ECO:0000313" key="2">
    <source>
        <dbReference type="Proteomes" id="UP000308092"/>
    </source>
</evidence>
<reference evidence="1 2" key="1">
    <citation type="submission" date="2019-03" db="EMBL/GenBank/DDBJ databases">
        <title>The genome sequence of a newly discovered highly antifungal drug resistant Aspergillus species, Aspergillus tanneri NIH 1004.</title>
        <authorList>
            <person name="Mounaud S."/>
            <person name="Singh I."/>
            <person name="Joardar V."/>
            <person name="Pakala S."/>
            <person name="Pakala S."/>
            <person name="Venepally P."/>
            <person name="Hoover J."/>
            <person name="Nierman W."/>
            <person name="Chung J."/>
            <person name="Losada L."/>
        </authorList>
    </citation>
    <scope>NUCLEOTIDE SEQUENCE [LARGE SCALE GENOMIC DNA]</scope>
    <source>
        <strain evidence="1 2">NIH1004</strain>
    </source>
</reference>